<proteinExistence type="predicted"/>
<reference evidence="1 2" key="1">
    <citation type="submission" date="2018-08" db="EMBL/GenBank/DDBJ databases">
        <title>Genomic Encyclopedia of Type Strains, Phase IV (KMG-IV): sequencing the most valuable type-strain genomes for metagenomic binning, comparative biology and taxonomic classification.</title>
        <authorList>
            <person name="Goeker M."/>
        </authorList>
    </citation>
    <scope>NUCLEOTIDE SEQUENCE [LARGE SCALE GENOMIC DNA]</scope>
    <source>
        <strain evidence="1 2">BW863</strain>
    </source>
</reference>
<dbReference type="AlphaFoldDB" id="A0A3D9Z376"/>
<comment type="caution">
    <text evidence="1">The sequence shown here is derived from an EMBL/GenBank/DDBJ whole genome shotgun (WGS) entry which is preliminary data.</text>
</comment>
<dbReference type="RefSeq" id="WP_129396408.1">
    <property type="nucleotide sequence ID" value="NZ_CP025086.1"/>
</dbReference>
<evidence type="ECO:0000313" key="2">
    <source>
        <dbReference type="Proteomes" id="UP000256900"/>
    </source>
</evidence>
<dbReference type="Pfam" id="PF20012">
    <property type="entry name" value="GAP1-N1"/>
    <property type="match status" value="1"/>
</dbReference>
<dbReference type="OrthoDB" id="7058344at2"/>
<dbReference type="Proteomes" id="UP000256900">
    <property type="component" value="Unassembled WGS sequence"/>
</dbReference>
<accession>A0A3D9Z376</accession>
<evidence type="ECO:0000313" key="1">
    <source>
        <dbReference type="EMBL" id="REF89557.1"/>
    </source>
</evidence>
<protein>
    <submittedName>
        <fullName evidence="1">Uncharacterized protein</fullName>
    </submittedName>
</protein>
<name>A0A3D9Z376_9HYPH</name>
<organism evidence="1 2">
    <name type="scientific">Methylovirgula ligni</name>
    <dbReference type="NCBI Taxonomy" id="569860"/>
    <lineage>
        <taxon>Bacteria</taxon>
        <taxon>Pseudomonadati</taxon>
        <taxon>Pseudomonadota</taxon>
        <taxon>Alphaproteobacteria</taxon>
        <taxon>Hyphomicrobiales</taxon>
        <taxon>Beijerinckiaceae</taxon>
        <taxon>Methylovirgula</taxon>
    </lineage>
</organism>
<sequence length="893" mass="99039">MSNAAIQQQVHGYQSGHGLLGRTVNLARNDQDLVDRLSDIAGPLRPGETFDPYITTYPLPSERFYVVARTWQDLEAPRAGCVRTRSLFIPMDMWERTSSASAFARAIKHPSQPDALLPIELPEGNETFGAVRDQRLSELVEALFLESRRPIVMFDSPDPENITLRVLTALWPSRRRTFATSTWCSAPRTLKGKDFDLVFAPRDARNRFSDWGGRRIEVASRPPEARHRWTADLVQEVFVDPRPSLRTWDELEILNGDQVGDEGALRLSLMWRELQARARTTPNAVLGMLDILNSHSVRPAEALARLEPLVMNAISLASKQPAPDEVWRFYLHLLGKFSDKPPRPTLLRQLRDSSAQLAIAHPDKAVSFLKELEDQGRKLPVVLAAGIGDGLSHSPFCSKSAFEPIEVGRLPLLQLVAYSKRFSSSLAKAIRDCSQRWTQAAVNAFEAPDADLIRRARRNLLPTFDAAEHAPLLPPLLTELKDGELAAAVRTIGRVTSFQVEEFDLPLTAAARGDDALRDLREAILDQPPGAGADRFLLGTLRLEAKDVAWLLSNMPPGRGRSILGQIVDRADDGSLQSFRRDERSVSMALDTLLAEPAGHAPQIARLLLSGRLDALTFVTSALQVYPHLSYPEKGRIAADLLRRSLGELPANSTIDVSLILADTASEVDSSDLALLLTQPRATVNRIAANIAAVSSSSISIRRKVASRVDRLTNQLISRGTHGFSESTYSQWASLIEESRADSPEAYLRASIEILSYALRHPRRPLSSLIVVSFAPVYRQLLASKGGSDFGLIPSLLLLPLTFFTDWDRAKTARKELVETFMSSDWPPSNLMLAALNAGIDQKVLRLLSRTRGGNSYVAEIWDDANRLDEQLKQLVRNAITSFSEHPNVEDLD</sequence>
<keyword evidence="2" id="KW-1185">Reference proteome</keyword>
<gene>
    <name evidence="1" type="ORF">DES32_0782</name>
</gene>
<dbReference type="EMBL" id="QUMO01000001">
    <property type="protein sequence ID" value="REF89557.1"/>
    <property type="molecule type" value="Genomic_DNA"/>
</dbReference>